<reference evidence="6" key="1">
    <citation type="submission" date="2016-10" db="EMBL/GenBank/DDBJ databases">
        <authorList>
            <person name="Varghese N."/>
            <person name="Submissions S."/>
        </authorList>
    </citation>
    <scope>NUCLEOTIDE SEQUENCE [LARGE SCALE GENOMIC DNA]</scope>
    <source>
        <strain evidence="6">DSM 6150</strain>
    </source>
</reference>
<dbReference type="GO" id="GO:0046872">
    <property type="term" value="F:metal ion binding"/>
    <property type="evidence" value="ECO:0007669"/>
    <property type="project" value="UniProtKB-KW"/>
</dbReference>
<dbReference type="Pfam" id="PF02358">
    <property type="entry name" value="Trehalose_PPase"/>
    <property type="match status" value="1"/>
</dbReference>
<proteinExistence type="inferred from homology"/>
<sequence length="258" mass="28722">MHFLFSPQGIQALHSQIDERTLLAFDFDGTLAPIVTHPEDANTPGAIAQALARLTEIATVAIITGRSIADIRKRLHFEPKHVIGNHGAEGIAGEAETEGALADVSTWEKQILTIKNTLPEGTRVENKRYSLSLHYRMAQNQEDARTTIKTMIRQLHPAPRVIGGKCVFNLLPADATDKFDALFALLRAENATNALFVGDDETDESVFRKALPDWMTIRVGCMDGSAARYCLDTQDEMLELIQQLDKIIRAKRKKHHET</sequence>
<comment type="similarity">
    <text evidence="2 4">Belongs to the trehalose phosphatase family.</text>
</comment>
<gene>
    <name evidence="5" type="ORF">SAMN05660284_01450</name>
</gene>
<dbReference type="NCBIfam" id="TIGR01484">
    <property type="entry name" value="HAD-SF-IIB"/>
    <property type="match status" value="1"/>
</dbReference>
<dbReference type="InterPro" id="IPR003337">
    <property type="entry name" value="Trehalose_PPase"/>
</dbReference>
<dbReference type="InterPro" id="IPR044651">
    <property type="entry name" value="OTSB-like"/>
</dbReference>
<comment type="function">
    <text evidence="4">Removes the phosphate from trehalose 6-phosphate to produce free trehalose.</text>
</comment>
<dbReference type="UniPathway" id="UPA00299"/>
<dbReference type="PANTHER" id="PTHR43768">
    <property type="entry name" value="TREHALOSE 6-PHOSPHATE PHOSPHATASE"/>
    <property type="match status" value="1"/>
</dbReference>
<dbReference type="InterPro" id="IPR023214">
    <property type="entry name" value="HAD_sf"/>
</dbReference>
<evidence type="ECO:0000313" key="6">
    <source>
        <dbReference type="Proteomes" id="UP000242869"/>
    </source>
</evidence>
<evidence type="ECO:0000256" key="2">
    <source>
        <dbReference type="ARBA" id="ARBA00008770"/>
    </source>
</evidence>
<evidence type="ECO:0000256" key="3">
    <source>
        <dbReference type="ARBA" id="ARBA00022801"/>
    </source>
</evidence>
<dbReference type="NCBIfam" id="TIGR00685">
    <property type="entry name" value="T6PP"/>
    <property type="match status" value="1"/>
</dbReference>
<protein>
    <recommendedName>
        <fullName evidence="4">Trehalose 6-phosphate phosphatase</fullName>
        <ecNumber evidence="4">3.1.3.12</ecNumber>
    </recommendedName>
</protein>
<dbReference type="EMBL" id="FOVE01000009">
    <property type="protein sequence ID" value="SFN42686.1"/>
    <property type="molecule type" value="Genomic_DNA"/>
</dbReference>
<dbReference type="AlphaFoldDB" id="A0A1I4YX96"/>
<dbReference type="STRING" id="83765.SAMN05660284_01450"/>
<comment type="pathway">
    <text evidence="1 4">Glycan biosynthesis; trehalose biosynthesis.</text>
</comment>
<accession>A0A1I4YX96</accession>
<keyword evidence="6" id="KW-1185">Reference proteome</keyword>
<dbReference type="SUPFAM" id="SSF56784">
    <property type="entry name" value="HAD-like"/>
    <property type="match status" value="1"/>
</dbReference>
<dbReference type="GO" id="GO:0004805">
    <property type="term" value="F:trehalose-phosphatase activity"/>
    <property type="evidence" value="ECO:0007669"/>
    <property type="project" value="UniProtKB-EC"/>
</dbReference>
<dbReference type="EC" id="3.1.3.12" evidence="4"/>
<dbReference type="RefSeq" id="WP_091193588.1">
    <property type="nucleotide sequence ID" value="NZ_FOVE01000009.1"/>
</dbReference>
<dbReference type="OrthoDB" id="9814913at2"/>
<dbReference type="InterPro" id="IPR036412">
    <property type="entry name" value="HAD-like_sf"/>
</dbReference>
<dbReference type="Gene3D" id="3.30.70.1020">
    <property type="entry name" value="Trehalose-6-phosphate phosphatase related protein, domain 2"/>
    <property type="match status" value="1"/>
</dbReference>
<keyword evidence="3 4" id="KW-0378">Hydrolase</keyword>
<dbReference type="Proteomes" id="UP000242869">
    <property type="component" value="Unassembled WGS sequence"/>
</dbReference>
<dbReference type="InterPro" id="IPR006379">
    <property type="entry name" value="HAD-SF_hydro_IIB"/>
</dbReference>
<dbReference type="Gene3D" id="3.40.50.1000">
    <property type="entry name" value="HAD superfamily/HAD-like"/>
    <property type="match status" value="1"/>
</dbReference>
<comment type="catalytic activity">
    <reaction evidence="4">
        <text>alpha,alpha-trehalose 6-phosphate + H2O = alpha,alpha-trehalose + phosphate</text>
        <dbReference type="Rhea" id="RHEA:23420"/>
        <dbReference type="ChEBI" id="CHEBI:15377"/>
        <dbReference type="ChEBI" id="CHEBI:16551"/>
        <dbReference type="ChEBI" id="CHEBI:43474"/>
        <dbReference type="ChEBI" id="CHEBI:58429"/>
        <dbReference type="EC" id="3.1.3.12"/>
    </reaction>
</comment>
<dbReference type="PANTHER" id="PTHR43768:SF3">
    <property type="entry name" value="TREHALOSE 6-PHOSPHATE PHOSPHATASE"/>
    <property type="match status" value="1"/>
</dbReference>
<evidence type="ECO:0000313" key="5">
    <source>
        <dbReference type="EMBL" id="SFN42686.1"/>
    </source>
</evidence>
<keyword evidence="4" id="KW-0479">Metal-binding</keyword>
<evidence type="ECO:0000256" key="1">
    <source>
        <dbReference type="ARBA" id="ARBA00005199"/>
    </source>
</evidence>
<comment type="cofactor">
    <cofactor evidence="4">
        <name>Mg(2+)</name>
        <dbReference type="ChEBI" id="CHEBI:18420"/>
    </cofactor>
</comment>
<name>A0A1I4YX96_9NEIS</name>
<keyword evidence="4" id="KW-0460">Magnesium</keyword>
<dbReference type="GO" id="GO:0005992">
    <property type="term" value="P:trehalose biosynthetic process"/>
    <property type="evidence" value="ECO:0007669"/>
    <property type="project" value="UniProtKB-UniPathway"/>
</dbReference>
<organism evidence="5 6">
    <name type="scientific">Formivibrio citricus</name>
    <dbReference type="NCBI Taxonomy" id="83765"/>
    <lineage>
        <taxon>Bacteria</taxon>
        <taxon>Pseudomonadati</taxon>
        <taxon>Pseudomonadota</taxon>
        <taxon>Betaproteobacteria</taxon>
        <taxon>Neisseriales</taxon>
        <taxon>Chitinibacteraceae</taxon>
        <taxon>Formivibrio</taxon>
    </lineage>
</organism>
<evidence type="ECO:0000256" key="4">
    <source>
        <dbReference type="RuleBase" id="RU361117"/>
    </source>
</evidence>